<organism evidence="14 15">
    <name type="scientific">Citrus x changshan-huyou</name>
    <dbReference type="NCBI Taxonomy" id="2935761"/>
    <lineage>
        <taxon>Eukaryota</taxon>
        <taxon>Viridiplantae</taxon>
        <taxon>Streptophyta</taxon>
        <taxon>Embryophyta</taxon>
        <taxon>Tracheophyta</taxon>
        <taxon>Spermatophyta</taxon>
        <taxon>Magnoliopsida</taxon>
        <taxon>eudicotyledons</taxon>
        <taxon>Gunneridae</taxon>
        <taxon>Pentapetalae</taxon>
        <taxon>rosids</taxon>
        <taxon>malvids</taxon>
        <taxon>Sapindales</taxon>
        <taxon>Rutaceae</taxon>
        <taxon>Aurantioideae</taxon>
        <taxon>Citrus</taxon>
    </lineage>
</organism>
<dbReference type="InterPro" id="IPR038765">
    <property type="entry name" value="Papain-like_cys_pep_sf"/>
</dbReference>
<name>A0AAP0LNV2_9ROSI</name>
<comment type="subcellular location">
    <subcellularLocation>
        <location evidence="1">Membrane</location>
        <topology evidence="1">Single-pass membrane protein</topology>
    </subcellularLocation>
</comment>
<feature type="domain" description="Protein kinase" evidence="12">
    <location>
        <begin position="665"/>
        <end position="1017"/>
    </location>
</feature>
<dbReference type="Gene3D" id="3.30.200.20">
    <property type="entry name" value="Phosphorylase Kinase, domain 1"/>
    <property type="match status" value="1"/>
</dbReference>
<dbReference type="InterPro" id="IPR011009">
    <property type="entry name" value="Kinase-like_dom_sf"/>
</dbReference>
<protein>
    <recommendedName>
        <fullName evidence="16">Protein kinase domain-containing protein</fullName>
    </recommendedName>
</protein>
<reference evidence="14 15" key="1">
    <citation type="submission" date="2024-05" db="EMBL/GenBank/DDBJ databases">
        <title>Haplotype-resolved chromosome-level genome assembly of Huyou (Citrus changshanensis).</title>
        <authorList>
            <person name="Miao C."/>
            <person name="Chen W."/>
            <person name="Wu Y."/>
            <person name="Wang L."/>
            <person name="Zhao S."/>
            <person name="Grierson D."/>
            <person name="Xu C."/>
            <person name="Chen K."/>
        </authorList>
    </citation>
    <scope>NUCLEOTIDE SEQUENCE [LARGE SCALE GENOMIC DNA]</scope>
    <source>
        <strain evidence="14">01-14</strain>
        <tissue evidence="14">Leaf</tissue>
    </source>
</reference>
<dbReference type="InterPro" id="IPR003323">
    <property type="entry name" value="OTU_dom"/>
</dbReference>
<dbReference type="GO" id="GO:0016020">
    <property type="term" value="C:membrane"/>
    <property type="evidence" value="ECO:0007669"/>
    <property type="project" value="UniProtKB-SubCell"/>
</dbReference>
<dbReference type="PROSITE" id="PS50802">
    <property type="entry name" value="OTU"/>
    <property type="match status" value="1"/>
</dbReference>
<evidence type="ECO:0008006" key="16">
    <source>
        <dbReference type="Google" id="ProtNLM"/>
    </source>
</evidence>
<accession>A0AAP0LNV2</accession>
<keyword evidence="3" id="KW-0433">Leucine-rich repeat</keyword>
<dbReference type="InterPro" id="IPR000719">
    <property type="entry name" value="Prot_kinase_dom"/>
</dbReference>
<evidence type="ECO:0000259" key="13">
    <source>
        <dbReference type="PROSITE" id="PS50802"/>
    </source>
</evidence>
<dbReference type="InterPro" id="IPR001611">
    <property type="entry name" value="Leu-rich_rpt"/>
</dbReference>
<dbReference type="FunFam" id="3.80.10.10:FF:000129">
    <property type="entry name" value="Leucine-rich repeat receptor-like kinase"/>
    <property type="match status" value="1"/>
</dbReference>
<keyword evidence="8 11" id="KW-0472">Membrane</keyword>
<evidence type="ECO:0000256" key="10">
    <source>
        <dbReference type="SAM" id="MobiDB-lite"/>
    </source>
</evidence>
<evidence type="ECO:0000256" key="3">
    <source>
        <dbReference type="ARBA" id="ARBA00022614"/>
    </source>
</evidence>
<dbReference type="PANTHER" id="PTHR48007:SF8">
    <property type="entry name" value="RECEPTOR PROTEIN KINASE-LIKE PROTEIN ZAR1"/>
    <property type="match status" value="1"/>
</dbReference>
<comment type="caution">
    <text evidence="14">The sequence shown here is derived from an EMBL/GenBank/DDBJ whole genome shotgun (WGS) entry which is preliminary data.</text>
</comment>
<evidence type="ECO:0000256" key="5">
    <source>
        <dbReference type="ARBA" id="ARBA00022729"/>
    </source>
</evidence>
<dbReference type="CDD" id="cd22760">
    <property type="entry name" value="OTU_plant_OTU4-like"/>
    <property type="match status" value="1"/>
</dbReference>
<proteinExistence type="predicted"/>
<evidence type="ECO:0000256" key="4">
    <source>
        <dbReference type="ARBA" id="ARBA00022692"/>
    </source>
</evidence>
<dbReference type="SUPFAM" id="SSF56112">
    <property type="entry name" value="Protein kinase-like (PK-like)"/>
    <property type="match status" value="1"/>
</dbReference>
<keyword evidence="15" id="KW-1185">Reference proteome</keyword>
<dbReference type="SUPFAM" id="SSF52058">
    <property type="entry name" value="L domain-like"/>
    <property type="match status" value="1"/>
</dbReference>
<dbReference type="Pfam" id="PF00560">
    <property type="entry name" value="LRR_1"/>
    <property type="match status" value="3"/>
</dbReference>
<evidence type="ECO:0000259" key="12">
    <source>
        <dbReference type="PROSITE" id="PS50011"/>
    </source>
</evidence>
<dbReference type="SUPFAM" id="SSF54001">
    <property type="entry name" value="Cysteine proteinases"/>
    <property type="match status" value="1"/>
</dbReference>
<dbReference type="InterPro" id="IPR032675">
    <property type="entry name" value="LRR_dom_sf"/>
</dbReference>
<keyword evidence="7 11" id="KW-1133">Transmembrane helix</keyword>
<dbReference type="EMBL" id="JBCGBO010000024">
    <property type="protein sequence ID" value="KAK9181397.1"/>
    <property type="molecule type" value="Genomic_DNA"/>
</dbReference>
<dbReference type="InterPro" id="IPR001245">
    <property type="entry name" value="Ser-Thr/Tyr_kinase_cat_dom"/>
</dbReference>
<evidence type="ECO:0000256" key="8">
    <source>
        <dbReference type="ARBA" id="ARBA00023136"/>
    </source>
</evidence>
<evidence type="ECO:0000256" key="9">
    <source>
        <dbReference type="ARBA" id="ARBA00023170"/>
    </source>
</evidence>
<evidence type="ECO:0000256" key="11">
    <source>
        <dbReference type="SAM" id="Phobius"/>
    </source>
</evidence>
<dbReference type="InterPro" id="IPR046959">
    <property type="entry name" value="PRK1-6/SRF4-like"/>
</dbReference>
<evidence type="ECO:0000256" key="6">
    <source>
        <dbReference type="ARBA" id="ARBA00022737"/>
    </source>
</evidence>
<dbReference type="FunFam" id="3.90.70.80:FF:000007">
    <property type="entry name" value="OTU domain-containing protein"/>
    <property type="match status" value="1"/>
</dbReference>
<dbReference type="InterPro" id="IPR013210">
    <property type="entry name" value="LRR_N_plant-typ"/>
</dbReference>
<keyword evidence="4 11" id="KW-0812">Transmembrane</keyword>
<keyword evidence="9" id="KW-0675">Receptor</keyword>
<dbReference type="PROSITE" id="PS50011">
    <property type="entry name" value="PROTEIN_KINASE_DOM"/>
    <property type="match status" value="1"/>
</dbReference>
<feature type="transmembrane region" description="Helical" evidence="11">
    <location>
        <begin position="593"/>
        <end position="615"/>
    </location>
</feature>
<evidence type="ECO:0000313" key="14">
    <source>
        <dbReference type="EMBL" id="KAK9181397.1"/>
    </source>
</evidence>
<dbReference type="Gene3D" id="3.90.70.80">
    <property type="match status" value="1"/>
</dbReference>
<dbReference type="AlphaFoldDB" id="A0AAP0LNV2"/>
<sequence>MIVSTSICACAKNVVSLGGRFQGQMGGNICGVTYRGPSSSCCFHLCSGQSKKNYTGISRTISSSSLNVLQPFQATCFSPGLTKPRCNLQPLTIRSFIGSRGSQKRHIEISLACHSMKMRLLVPNQGVLPKLKLNAGPIDWPKGCASAGLICGLLVCYSSSKAHAEAADEREDGEEDYDLSNVKYSHGKKVYTDYSVIGIPGDGRCLFRAVAHGACLRAGKPAPSVSIQRELADDLRAKVADEFIKRREETEWFIEGDFDLYVSQIRKPHVWGGEPELLMASHVLRMPITVYIHDKDAGGLISIAEYGQEYGKEKPIRVLYHGFGHYDALQIPGRKGAPLCFSLNQDGLALLALKAAIAQDPTRALDSWSESDSTPCHWSGIHCIRNRVTSLYLPNRNLTGYMPSELGLLNSLTRLSLASNNFSKPIPANLFNATNLVYLDLAHNSFSGPIPDRIKTLKNLTHLDLSSNLLNGSLPEFLLDLRALTGTLNLSFNQFSGQIPEMYGHFPVMVSLDLRNNNLSGEIPQVGSLLNQGPTAFSGNPGLCGFPLQSPCPEPENPKVHANPEVEDGPQNPKNTNFGYSGDVKDRGRNGSVVVSVISGVSVVVGVVSVSVWLFRRKRRAREGKMGKEEKTNDAVLVIDEEEGQKGKFFIIDEGFSLELEDLLRASAYVVGKSKNGIMYKVVVGRGSGMAAPTVVAVRRLTEGDATWRFKDFESEVEAIARVQHPNIVRLKAFYYANDEKLLISDFIRNGSLYAALHGNIPLSMVLIIALGPRLMITGVHLSFQNRNMIDVGAHYNLNSDLLSSESVARRITGPSDSLPPLPWEARLKIAQGTARGLVYIHEYSPRKYVHGNIKSTKILLDDELHPCISGFGLNRLLPGTSKVTKNETIVTSGTGSRISAISNVYLAPEARIYGSKFTQKCDVYSFGIVLLEILTGRLPDAGPENDGKGLESLVRKAFRERRPLSEVIDPALVKEIHAKRQVLATFHIALNCTELDPEFRPRMRTVSESLDRVKLQ</sequence>
<dbReference type="InterPro" id="IPR047947">
    <property type="entry name" value="OTU4_OTU"/>
</dbReference>
<dbReference type="GO" id="GO:0005524">
    <property type="term" value="F:ATP binding"/>
    <property type="evidence" value="ECO:0007669"/>
    <property type="project" value="InterPro"/>
</dbReference>
<feature type="region of interest" description="Disordered" evidence="10">
    <location>
        <begin position="554"/>
        <end position="584"/>
    </location>
</feature>
<dbReference type="Pfam" id="PF08263">
    <property type="entry name" value="LRRNT_2"/>
    <property type="match status" value="1"/>
</dbReference>
<dbReference type="PANTHER" id="PTHR48007">
    <property type="entry name" value="LEUCINE-RICH REPEAT RECEPTOR-LIKE PROTEIN KINASE PXC1"/>
    <property type="match status" value="1"/>
</dbReference>
<gene>
    <name evidence="14" type="ORF">WN944_024534</name>
</gene>
<dbReference type="Gene3D" id="3.80.10.10">
    <property type="entry name" value="Ribonuclease Inhibitor"/>
    <property type="match status" value="2"/>
</dbReference>
<dbReference type="Proteomes" id="UP001428341">
    <property type="component" value="Unassembled WGS sequence"/>
</dbReference>
<evidence type="ECO:0000256" key="1">
    <source>
        <dbReference type="ARBA" id="ARBA00004167"/>
    </source>
</evidence>
<feature type="domain" description="OTU" evidence="13">
    <location>
        <begin position="194"/>
        <end position="332"/>
    </location>
</feature>
<keyword evidence="2" id="KW-0597">Phosphoprotein</keyword>
<evidence type="ECO:0000256" key="2">
    <source>
        <dbReference type="ARBA" id="ARBA00022553"/>
    </source>
</evidence>
<evidence type="ECO:0000313" key="15">
    <source>
        <dbReference type="Proteomes" id="UP001428341"/>
    </source>
</evidence>
<dbReference type="Pfam" id="PF07714">
    <property type="entry name" value="PK_Tyr_Ser-Thr"/>
    <property type="match status" value="1"/>
</dbReference>
<dbReference type="FunFam" id="3.80.10.10:FF:000722">
    <property type="entry name" value="Leucine-rich repeat receptor-like protein kinase"/>
    <property type="match status" value="1"/>
</dbReference>
<evidence type="ECO:0000256" key="7">
    <source>
        <dbReference type="ARBA" id="ARBA00022989"/>
    </source>
</evidence>
<dbReference type="Pfam" id="PF02338">
    <property type="entry name" value="OTU"/>
    <property type="match status" value="1"/>
</dbReference>
<dbReference type="Gene3D" id="1.10.510.10">
    <property type="entry name" value="Transferase(Phosphotransferase) domain 1"/>
    <property type="match status" value="1"/>
</dbReference>
<keyword evidence="5" id="KW-0732">Signal</keyword>
<dbReference type="GO" id="GO:0004672">
    <property type="term" value="F:protein kinase activity"/>
    <property type="evidence" value="ECO:0007669"/>
    <property type="project" value="InterPro"/>
</dbReference>
<keyword evidence="6" id="KW-0677">Repeat</keyword>